<organism evidence="1 2">
    <name type="scientific">Penicillium digitatum (strain Pd1 / CECT 20795)</name>
    <name type="common">Green mold</name>
    <dbReference type="NCBI Taxonomy" id="1170230"/>
    <lineage>
        <taxon>Eukaryota</taxon>
        <taxon>Fungi</taxon>
        <taxon>Dikarya</taxon>
        <taxon>Ascomycota</taxon>
        <taxon>Pezizomycotina</taxon>
        <taxon>Eurotiomycetes</taxon>
        <taxon>Eurotiomycetidae</taxon>
        <taxon>Eurotiales</taxon>
        <taxon>Aspergillaceae</taxon>
        <taxon>Penicillium</taxon>
    </lineage>
</organism>
<accession>K9FQL6</accession>
<comment type="caution">
    <text evidence="1">The sequence shown here is derived from an EMBL/GenBank/DDBJ whole genome shotgun (WGS) entry which is preliminary data.</text>
</comment>
<reference evidence="2" key="1">
    <citation type="journal article" date="2012" name="BMC Genomics">
        <title>Genome sequence of the necrotrophic fungus Penicillium digitatum, the main postharvest pathogen of citrus.</title>
        <authorList>
            <person name="Marcet-Houben M."/>
            <person name="Ballester A.-R."/>
            <person name="de la Fuente B."/>
            <person name="Harries E."/>
            <person name="Marcos J.F."/>
            <person name="Gonzalez-Candelas L."/>
            <person name="Gabaldon T."/>
        </authorList>
    </citation>
    <scope>NUCLEOTIDE SEQUENCE [LARGE SCALE GENOMIC DNA]</scope>
    <source>
        <strain evidence="2">Pd1 / CECT 20795</strain>
    </source>
</reference>
<evidence type="ECO:0000313" key="1">
    <source>
        <dbReference type="EMBL" id="EKV11970.1"/>
    </source>
</evidence>
<sequence>MSPARTHYEIASRRPLIFNQPPCARRSFVTILQDLGFAALISTKCGIKVGQQHDPFLDRKPTSTKRGPKTILTYSEIQGSIGFVLSRMKSSSMLWINQQLNNNRCLE</sequence>
<proteinExistence type="predicted"/>
<evidence type="ECO:0000313" key="2">
    <source>
        <dbReference type="Proteomes" id="UP000009886"/>
    </source>
</evidence>
<gene>
    <name evidence="1" type="ORF">PDIP_53890</name>
</gene>
<dbReference type="EMBL" id="AKCU01000364">
    <property type="protein sequence ID" value="EKV11970.1"/>
    <property type="molecule type" value="Genomic_DNA"/>
</dbReference>
<dbReference type="HOGENOM" id="CLU_2210869_0_0_1"/>
<dbReference type="KEGG" id="pdp:PDIP_53890"/>
<protein>
    <submittedName>
        <fullName evidence="1">Uncharacterized protein</fullName>
    </submittedName>
</protein>
<dbReference type="AlphaFoldDB" id="K9FQL6"/>
<dbReference type="Proteomes" id="UP000009886">
    <property type="component" value="Unassembled WGS sequence"/>
</dbReference>
<name>K9FQL6_PEND1</name>
<dbReference type="VEuPathDB" id="FungiDB:PDIP_53890"/>